<dbReference type="RefSeq" id="WP_021894700.1">
    <property type="nucleotide sequence ID" value="NZ_JAUUNS010000289.1"/>
</dbReference>
<evidence type="ECO:0000313" key="2">
    <source>
        <dbReference type="Proteomes" id="UP000283975"/>
    </source>
</evidence>
<reference evidence="1 2" key="1">
    <citation type="submission" date="2018-08" db="EMBL/GenBank/DDBJ databases">
        <title>A genome reference for cultivated species of the human gut microbiota.</title>
        <authorList>
            <person name="Zou Y."/>
            <person name="Xue W."/>
            <person name="Luo G."/>
        </authorList>
    </citation>
    <scope>NUCLEOTIDE SEQUENCE [LARGE SCALE GENOMIC DNA]</scope>
    <source>
        <strain evidence="1 2">AM35-14</strain>
    </source>
</reference>
<dbReference type="EMBL" id="QSHZ01000020">
    <property type="protein sequence ID" value="RHC54700.1"/>
    <property type="molecule type" value="Genomic_DNA"/>
</dbReference>
<dbReference type="AlphaFoldDB" id="A0A414AT59"/>
<sequence>MNFKDILQEDNETTFMNPEEYGERHIVNGRSMNIIIDDYGLLEREKRQKGVQTYRQGVYRKQVLFYVLAKEFGALPPVGHILVLDQDKYVITDAINEDGIYSISLEAQKS</sequence>
<dbReference type="Proteomes" id="UP000283975">
    <property type="component" value="Unassembled WGS sequence"/>
</dbReference>
<proteinExistence type="predicted"/>
<organism evidence="1 2">
    <name type="scientific">Enterocloster bolteae</name>
    <dbReference type="NCBI Taxonomy" id="208479"/>
    <lineage>
        <taxon>Bacteria</taxon>
        <taxon>Bacillati</taxon>
        <taxon>Bacillota</taxon>
        <taxon>Clostridia</taxon>
        <taxon>Lachnospirales</taxon>
        <taxon>Lachnospiraceae</taxon>
        <taxon>Enterocloster</taxon>
    </lineage>
</organism>
<evidence type="ECO:0000313" key="1">
    <source>
        <dbReference type="EMBL" id="RHC54700.1"/>
    </source>
</evidence>
<name>A0A414AT59_9FIRM</name>
<protein>
    <submittedName>
        <fullName evidence="1">Uncharacterized protein</fullName>
    </submittedName>
</protein>
<accession>A0A414AT59</accession>
<gene>
    <name evidence="1" type="ORF">DW839_18575</name>
</gene>
<comment type="caution">
    <text evidence="1">The sequence shown here is derived from an EMBL/GenBank/DDBJ whole genome shotgun (WGS) entry which is preliminary data.</text>
</comment>